<evidence type="ECO:0000313" key="6">
    <source>
        <dbReference type="EMBL" id="NOV46019.1"/>
    </source>
</evidence>
<dbReference type="Gene3D" id="3.30.40.10">
    <property type="entry name" value="Zinc/RING finger domain, C3HC4 (zinc finger)"/>
    <property type="match status" value="2"/>
</dbReference>
<dbReference type="PROSITE" id="PS50089">
    <property type="entry name" value="ZF_RING_2"/>
    <property type="match status" value="2"/>
</dbReference>
<dbReference type="GO" id="GO:0031297">
    <property type="term" value="P:replication fork processing"/>
    <property type="evidence" value="ECO:0007669"/>
    <property type="project" value="TreeGrafter"/>
</dbReference>
<proteinExistence type="predicted"/>
<dbReference type="AlphaFoldDB" id="A0A6M2DI85"/>
<evidence type="ECO:0000256" key="3">
    <source>
        <dbReference type="PROSITE-ProRule" id="PRU00175"/>
    </source>
</evidence>
<evidence type="ECO:0000256" key="2">
    <source>
        <dbReference type="ARBA" id="ARBA00022833"/>
    </source>
</evidence>
<evidence type="ECO:0000256" key="4">
    <source>
        <dbReference type="SAM" id="Phobius"/>
    </source>
</evidence>
<dbReference type="GO" id="GO:0008270">
    <property type="term" value="F:zinc ion binding"/>
    <property type="evidence" value="ECO:0007669"/>
    <property type="project" value="UniProtKB-KW"/>
</dbReference>
<dbReference type="GO" id="GO:0061630">
    <property type="term" value="F:ubiquitin protein ligase activity"/>
    <property type="evidence" value="ECO:0007669"/>
    <property type="project" value="TreeGrafter"/>
</dbReference>
<dbReference type="GO" id="GO:0005634">
    <property type="term" value="C:nucleus"/>
    <property type="evidence" value="ECO:0007669"/>
    <property type="project" value="TreeGrafter"/>
</dbReference>
<feature type="domain" description="RING-type" evidence="5">
    <location>
        <begin position="137"/>
        <end position="179"/>
    </location>
</feature>
<dbReference type="InterPro" id="IPR013083">
    <property type="entry name" value="Znf_RING/FYVE/PHD"/>
</dbReference>
<keyword evidence="4" id="KW-0812">Transmembrane</keyword>
<dbReference type="GO" id="GO:0090734">
    <property type="term" value="C:site of DNA damage"/>
    <property type="evidence" value="ECO:0007669"/>
    <property type="project" value="TreeGrafter"/>
</dbReference>
<dbReference type="CDD" id="cd16448">
    <property type="entry name" value="RING-H2"/>
    <property type="match status" value="1"/>
</dbReference>
<sequence>MPAPLVYAVGLVFAVGLAVLLFRNKRQMHTNYSYATPNTQSEPGTYKCMSCKKNITLKVNDVVTRISILWCGHTFHPNCLLKKLTKSRKACPCCNNHVNYNDLVIHSGDKDLTKVLDNNLQAMWMEDTTRMLLKESCTICQEDLKKERCSMIMKCGHTYHTQCIWKNFNNYSETCPCCRIDIKRNDIQDLPEFDENLNGVDLSFFKA</sequence>
<dbReference type="PANTHER" id="PTHR46569">
    <property type="entry name" value="E3 UBIQUITIN-PROTEIN LIGASE TRAIP"/>
    <property type="match status" value="1"/>
</dbReference>
<keyword evidence="1 3" id="KW-0863">Zinc-finger</keyword>
<keyword evidence="4" id="KW-1133">Transmembrane helix</keyword>
<evidence type="ECO:0000259" key="5">
    <source>
        <dbReference type="PROSITE" id="PS50089"/>
    </source>
</evidence>
<keyword evidence="2" id="KW-0862">Zinc</keyword>
<dbReference type="EMBL" id="GIIL01002293">
    <property type="protein sequence ID" value="NOV46019.1"/>
    <property type="molecule type" value="Transcribed_RNA"/>
</dbReference>
<evidence type="ECO:0000256" key="1">
    <source>
        <dbReference type="ARBA" id="ARBA00022771"/>
    </source>
</evidence>
<feature type="domain" description="RING-type" evidence="5">
    <location>
        <begin position="48"/>
        <end position="95"/>
    </location>
</feature>
<keyword evidence="4" id="KW-0472">Membrane</keyword>
<dbReference type="InterPro" id="IPR001841">
    <property type="entry name" value="Znf_RING"/>
</dbReference>
<protein>
    <submittedName>
        <fullName evidence="6">Putative e3 ubiquitin-protein ligase rnf181 log</fullName>
    </submittedName>
</protein>
<dbReference type="Pfam" id="PF13639">
    <property type="entry name" value="zf-RING_2"/>
    <property type="match status" value="1"/>
</dbReference>
<reference evidence="6" key="1">
    <citation type="submission" date="2020-03" db="EMBL/GenBank/DDBJ databases">
        <title>Transcriptomic Profiling of the Digestive Tract of the Rat Flea, Xenopsylla cheopis, Following Blood Feeding and Infection with Yersinia pestis.</title>
        <authorList>
            <person name="Bland D.M."/>
            <person name="Martens C.A."/>
            <person name="Virtaneva K."/>
            <person name="Kanakabandi K."/>
            <person name="Long D."/>
            <person name="Rosenke R."/>
            <person name="Saturday G.A."/>
            <person name="Hoyt F.H."/>
            <person name="Bruno D.P."/>
            <person name="Ribeiro J.M.C."/>
            <person name="Hinnebusch J."/>
        </authorList>
    </citation>
    <scope>NUCLEOTIDE SEQUENCE</scope>
</reference>
<dbReference type="InterPro" id="IPR052639">
    <property type="entry name" value="TRAIP_ubiq-protein_ligase"/>
</dbReference>
<keyword evidence="1 3" id="KW-0479">Metal-binding</keyword>
<name>A0A6M2DI85_XENCH</name>
<dbReference type="GO" id="GO:0016567">
    <property type="term" value="P:protein ubiquitination"/>
    <property type="evidence" value="ECO:0007669"/>
    <property type="project" value="TreeGrafter"/>
</dbReference>
<dbReference type="SMART" id="SM00184">
    <property type="entry name" value="RING"/>
    <property type="match status" value="2"/>
</dbReference>
<organism evidence="6">
    <name type="scientific">Xenopsylla cheopis</name>
    <name type="common">Oriental rat flea</name>
    <name type="synonym">Pulex cheopis</name>
    <dbReference type="NCBI Taxonomy" id="163159"/>
    <lineage>
        <taxon>Eukaryota</taxon>
        <taxon>Metazoa</taxon>
        <taxon>Ecdysozoa</taxon>
        <taxon>Arthropoda</taxon>
        <taxon>Hexapoda</taxon>
        <taxon>Insecta</taxon>
        <taxon>Pterygota</taxon>
        <taxon>Neoptera</taxon>
        <taxon>Endopterygota</taxon>
        <taxon>Siphonaptera</taxon>
        <taxon>Pulicidae</taxon>
        <taxon>Xenopsyllinae</taxon>
        <taxon>Xenopsylla</taxon>
    </lineage>
</organism>
<accession>A0A6M2DI85</accession>
<dbReference type="SUPFAM" id="SSF57850">
    <property type="entry name" value="RING/U-box"/>
    <property type="match status" value="2"/>
</dbReference>
<feature type="transmembrane region" description="Helical" evidence="4">
    <location>
        <begin position="6"/>
        <end position="22"/>
    </location>
</feature>
<dbReference type="PANTHER" id="PTHR46569:SF1">
    <property type="entry name" value="E3 UBIQUITIN-PROTEIN LIGASE RFWD3-RELATED"/>
    <property type="match status" value="1"/>
</dbReference>